<evidence type="ECO:0000256" key="1">
    <source>
        <dbReference type="ARBA" id="ARBA00004123"/>
    </source>
</evidence>
<feature type="compositionally biased region" description="Polar residues" evidence="9">
    <location>
        <begin position="259"/>
        <end position="270"/>
    </location>
</feature>
<evidence type="ECO:0000256" key="2">
    <source>
        <dbReference type="ARBA" id="ARBA00023015"/>
    </source>
</evidence>
<comment type="similarity">
    <text evidence="8">Belongs to the NFYA/HAP2 subunit family.</text>
</comment>
<proteinExistence type="evidence at transcript level"/>
<dbReference type="GO" id="GO:0016602">
    <property type="term" value="C:CCAAT-binding factor complex"/>
    <property type="evidence" value="ECO:0007669"/>
    <property type="project" value="InterPro"/>
</dbReference>
<comment type="subunit">
    <text evidence="7">Heterotrimeric transcription factor composed of three components, NF-YA, NF-YB and NF-YC. NF-YB and NF-YC must interact and dimerize for NF-YA association and DNA binding.</text>
</comment>
<evidence type="ECO:0000256" key="8">
    <source>
        <dbReference type="RuleBase" id="RU367155"/>
    </source>
</evidence>
<protein>
    <recommendedName>
        <fullName evidence="8">Nuclear transcription factor Y subunit</fullName>
    </recommendedName>
</protein>
<dbReference type="InterPro" id="IPR018362">
    <property type="entry name" value="CCAAT-binding_factor_CS"/>
</dbReference>
<evidence type="ECO:0000256" key="4">
    <source>
        <dbReference type="ARBA" id="ARBA00023159"/>
    </source>
</evidence>
<evidence type="ECO:0000313" key="10">
    <source>
        <dbReference type="EMBL" id="ALF46680.1"/>
    </source>
</evidence>
<dbReference type="AlphaFoldDB" id="A0A1B0T6Z6"/>
<dbReference type="Gene3D" id="6.10.250.2430">
    <property type="match status" value="1"/>
</dbReference>
<dbReference type="EMBL" id="KT253135">
    <property type="protein sequence ID" value="ALF46680.1"/>
    <property type="molecule type" value="mRNA"/>
</dbReference>
<organism evidence="10">
    <name type="scientific">Chrysanthemum morifolium</name>
    <name type="common">Florist's daisy</name>
    <name type="synonym">Dendranthema grandiflorum</name>
    <dbReference type="NCBI Taxonomy" id="41568"/>
    <lineage>
        <taxon>Eukaryota</taxon>
        <taxon>Viridiplantae</taxon>
        <taxon>Streptophyta</taxon>
        <taxon>Embryophyta</taxon>
        <taxon>Tracheophyta</taxon>
        <taxon>Spermatophyta</taxon>
        <taxon>Magnoliopsida</taxon>
        <taxon>eudicotyledons</taxon>
        <taxon>Gunneridae</taxon>
        <taxon>Pentapetalae</taxon>
        <taxon>asterids</taxon>
        <taxon>campanulids</taxon>
        <taxon>Asterales</taxon>
        <taxon>Asteraceae</taxon>
        <taxon>Asteroideae</taxon>
        <taxon>Anthemideae</taxon>
        <taxon>Artemisiinae</taxon>
        <taxon>Chrysanthemum</taxon>
    </lineage>
</organism>
<comment type="function">
    <text evidence="8">Component of the sequence-specific heterotrimeric transcription factor (NF-Y) which specifically recognizes a 5'-CCAAT-3' box motif found in the promoters of its target genes.</text>
</comment>
<reference evidence="10" key="1">
    <citation type="submission" date="2015-07" db="EMBL/GenBank/DDBJ databases">
        <title>Phylogenetic and Transcription Analysis of Chrysanthemum NF-Y Transcription Factors.</title>
        <authorList>
            <person name="Song A."/>
        </authorList>
    </citation>
    <scope>NUCLEOTIDE SEQUENCE</scope>
</reference>
<evidence type="ECO:0000256" key="6">
    <source>
        <dbReference type="ARBA" id="ARBA00023242"/>
    </source>
</evidence>
<keyword evidence="5 8" id="KW-0804">Transcription</keyword>
<feature type="region of interest" description="Disordered" evidence="9">
    <location>
        <begin position="64"/>
        <end position="87"/>
    </location>
</feature>
<dbReference type="PROSITE" id="PS00686">
    <property type="entry name" value="NFYA_HAP2_1"/>
    <property type="match status" value="1"/>
</dbReference>
<dbReference type="GO" id="GO:0003677">
    <property type="term" value="F:DNA binding"/>
    <property type="evidence" value="ECO:0007669"/>
    <property type="project" value="UniProtKB-KW"/>
</dbReference>
<feature type="region of interest" description="Disordered" evidence="9">
    <location>
        <begin position="226"/>
        <end position="270"/>
    </location>
</feature>
<evidence type="ECO:0000256" key="7">
    <source>
        <dbReference type="ARBA" id="ARBA00025911"/>
    </source>
</evidence>
<name>A0A1B0T6Z6_CHRMO</name>
<dbReference type="PRINTS" id="PR00616">
    <property type="entry name" value="CCAATSUBUNTB"/>
</dbReference>
<feature type="non-terminal residue" evidence="10">
    <location>
        <position position="297"/>
    </location>
</feature>
<keyword evidence="2 8" id="KW-0805">Transcription regulation</keyword>
<dbReference type="GO" id="GO:0003700">
    <property type="term" value="F:DNA-binding transcription factor activity"/>
    <property type="evidence" value="ECO:0007669"/>
    <property type="project" value="UniProtKB-UniRule"/>
</dbReference>
<sequence length="297" mass="33080">MRELLKKDSELCVAGYASQRGGADSFVEQSTLSNNLSLKMGTSMPRNQNTKKLGIQFQFQDQESSSTQSTCSYPEVASAGDSYPYDENKFSVQSGHRTHEEGSVGSALPMVTQDYAVGSHGDHRNPYACFPVMYPDQYYRGMHATYGPQTMLPHPHGMNIMSARVPLPLDYAQDEPIYVNAKQYNAILRRRQYRAKLEAQNKPSKARKPYLHESRHAHALKRARGPGGRFLNLKKTQETQPGGSINARDAKNHQGGGTCSDTTSASNGDNFIHQQENRFSTCGGPNNGVTHHMFRFQ</sequence>
<evidence type="ECO:0000256" key="9">
    <source>
        <dbReference type="SAM" id="MobiDB-lite"/>
    </source>
</evidence>
<keyword evidence="3 8" id="KW-0238">DNA-binding</keyword>
<dbReference type="SMART" id="SM00521">
    <property type="entry name" value="CBF"/>
    <property type="match status" value="1"/>
</dbReference>
<keyword evidence="6 8" id="KW-0539">Nucleus</keyword>
<dbReference type="Pfam" id="PF02045">
    <property type="entry name" value="CBFB_NFYA"/>
    <property type="match status" value="1"/>
</dbReference>
<accession>A0A1B0T6Z6</accession>
<evidence type="ECO:0000256" key="3">
    <source>
        <dbReference type="ARBA" id="ARBA00023125"/>
    </source>
</evidence>
<gene>
    <name evidence="10" type="primary">NFYA5</name>
</gene>
<dbReference type="PANTHER" id="PTHR12632">
    <property type="entry name" value="TRANSCRIPTION FACTOR NF-Y ALPHA-RELATED"/>
    <property type="match status" value="1"/>
</dbReference>
<evidence type="ECO:0000256" key="5">
    <source>
        <dbReference type="ARBA" id="ARBA00023163"/>
    </source>
</evidence>
<keyword evidence="4" id="KW-0010">Activator</keyword>
<comment type="subcellular location">
    <subcellularLocation>
        <location evidence="1 8">Nucleus</location>
    </subcellularLocation>
</comment>
<dbReference type="PROSITE" id="PS51152">
    <property type="entry name" value="NFYA_HAP2_2"/>
    <property type="match status" value="1"/>
</dbReference>
<dbReference type="InterPro" id="IPR001289">
    <property type="entry name" value="NFYA"/>
</dbReference>